<feature type="region of interest" description="Disordered" evidence="2">
    <location>
        <begin position="31"/>
        <end position="58"/>
    </location>
</feature>
<feature type="region of interest" description="Disordered" evidence="2">
    <location>
        <begin position="389"/>
        <end position="423"/>
    </location>
</feature>
<evidence type="ECO:0000256" key="1">
    <source>
        <dbReference type="ARBA" id="ARBA00008999"/>
    </source>
</evidence>
<comment type="similarity">
    <text evidence="1">Belongs to the pseudouridine synthase TruB family.</text>
</comment>
<dbReference type="CDD" id="cd02868">
    <property type="entry name" value="PseudoU_synth_hTruB2_like"/>
    <property type="match status" value="1"/>
</dbReference>
<sequence>MNTASDCEVQLGLGTLALSCFQLPKGNGGFDSGRDLPGTSKARHVFPEDRKTRTSSGCETWQRPLEGLYLGRDHMAFPPGAAVLRAPDAGSGMGSAGLARLHGLFAAYKPPGLKWKHLRDTVELQLLKGLNAGKPPAPEQRVRFLLGPVEGSEEKELTLTATTVPSLINHPLVRGPAFTSLKVGVGHRLDAQASGVLVLGVGHGRRLLTDMYNAHLTKDYTVRGLLGKATDDFCEDGRLVEKTTFDHVTREKLDRILALIQGSHQKALVMYSNLDLQTQEAYEMAVSGVIRPMNKSPMLITGIRCLQFAPPEFLLEVQCMHETQKQLRRLVHEIGLELKSSAVCTQVRRTRDGFFTLDDALLRTQWDLHSIQDAIQAAAPRVAAELEKSLRPGLATQPLPGPGRSWDSERPSPALGPDSHVGH</sequence>
<evidence type="ECO:0000256" key="2">
    <source>
        <dbReference type="SAM" id="MobiDB-lite"/>
    </source>
</evidence>
<dbReference type="PANTHER" id="PTHR13195">
    <property type="entry name" value="PSEUDOURIDINE SYNTHASE-RELATED"/>
    <property type="match status" value="1"/>
</dbReference>
<dbReference type="GO" id="GO:0003723">
    <property type="term" value="F:RNA binding"/>
    <property type="evidence" value="ECO:0007669"/>
    <property type="project" value="InterPro"/>
</dbReference>
<protein>
    <recommendedName>
        <fullName evidence="3">Pseudouridine synthase II N-terminal domain-containing protein</fullName>
    </recommendedName>
</protein>
<dbReference type="SUPFAM" id="SSF55120">
    <property type="entry name" value="Pseudouridine synthase"/>
    <property type="match status" value="1"/>
</dbReference>
<evidence type="ECO:0000313" key="5">
    <source>
        <dbReference type="Proteomes" id="UP000694723"/>
    </source>
</evidence>
<dbReference type="GO" id="GO:0001522">
    <property type="term" value="P:pseudouridine synthesis"/>
    <property type="evidence" value="ECO:0007669"/>
    <property type="project" value="InterPro"/>
</dbReference>
<dbReference type="InterPro" id="IPR020103">
    <property type="entry name" value="PsdUridine_synth_cat_dom_sf"/>
</dbReference>
<dbReference type="GO" id="GO:0006396">
    <property type="term" value="P:RNA processing"/>
    <property type="evidence" value="ECO:0007669"/>
    <property type="project" value="InterPro"/>
</dbReference>
<name>A0A8D1T2G5_PIG</name>
<dbReference type="Ensembl" id="ENSSSCT00060022538.1">
    <property type="protein sequence ID" value="ENSSSCP00060009334.1"/>
    <property type="gene ID" value="ENSSSCG00060016877.1"/>
</dbReference>
<proteinExistence type="inferred from homology"/>
<evidence type="ECO:0000259" key="3">
    <source>
        <dbReference type="Pfam" id="PF01509"/>
    </source>
</evidence>
<dbReference type="Pfam" id="PF01509">
    <property type="entry name" value="TruB_N"/>
    <property type="match status" value="1"/>
</dbReference>
<dbReference type="InterPro" id="IPR002501">
    <property type="entry name" value="PsdUridine_synth_N"/>
</dbReference>
<dbReference type="AlphaFoldDB" id="A0A8D1T2G5"/>
<dbReference type="GO" id="GO:0009982">
    <property type="term" value="F:pseudouridine synthase activity"/>
    <property type="evidence" value="ECO:0007669"/>
    <property type="project" value="InterPro"/>
</dbReference>
<feature type="domain" description="Pseudouridine synthase II N-terminal" evidence="3">
    <location>
        <begin position="180"/>
        <end position="324"/>
    </location>
</feature>
<dbReference type="InterPro" id="IPR039048">
    <property type="entry name" value="Trub2"/>
</dbReference>
<accession>A0A8D1T2G5</accession>
<dbReference type="Proteomes" id="UP000694723">
    <property type="component" value="Unplaced"/>
</dbReference>
<reference evidence="4" key="1">
    <citation type="submission" date="2025-08" db="UniProtKB">
        <authorList>
            <consortium name="Ensembl"/>
        </authorList>
    </citation>
    <scope>IDENTIFICATION</scope>
</reference>
<dbReference type="Gene3D" id="3.30.2350.10">
    <property type="entry name" value="Pseudouridine synthase"/>
    <property type="match status" value="1"/>
</dbReference>
<organism evidence="4 5">
    <name type="scientific">Sus scrofa</name>
    <name type="common">Pig</name>
    <dbReference type="NCBI Taxonomy" id="9823"/>
    <lineage>
        <taxon>Eukaryota</taxon>
        <taxon>Metazoa</taxon>
        <taxon>Chordata</taxon>
        <taxon>Craniata</taxon>
        <taxon>Vertebrata</taxon>
        <taxon>Euteleostomi</taxon>
        <taxon>Mammalia</taxon>
        <taxon>Eutheria</taxon>
        <taxon>Laurasiatheria</taxon>
        <taxon>Artiodactyla</taxon>
        <taxon>Suina</taxon>
        <taxon>Suidae</taxon>
        <taxon>Sus</taxon>
    </lineage>
</organism>
<gene>
    <name evidence="4" type="primary">TRUB2</name>
</gene>
<dbReference type="PANTHER" id="PTHR13195:SF0">
    <property type="entry name" value="PSEUDOURIDYLATE SYNTHASE TRUB2, MITOCHONDRIAL"/>
    <property type="match status" value="1"/>
</dbReference>
<evidence type="ECO:0000313" key="4">
    <source>
        <dbReference type="Ensembl" id="ENSSSCP00060009334.1"/>
    </source>
</evidence>